<dbReference type="Pfam" id="PF01398">
    <property type="entry name" value="JAB"/>
    <property type="match status" value="1"/>
</dbReference>
<feature type="domain" description="JAB1/MPN/MOV34 metalloenzyme" evidence="2">
    <location>
        <begin position="16"/>
        <end position="116"/>
    </location>
</feature>
<dbReference type="OrthoDB" id="25498at2759"/>
<feature type="compositionally biased region" description="Basic residues" evidence="1">
    <location>
        <begin position="194"/>
        <end position="205"/>
    </location>
</feature>
<dbReference type="AlphaFoldDB" id="X6PD51"/>
<organism evidence="4 5">
    <name type="scientific">Reticulomyxa filosa</name>
    <dbReference type="NCBI Taxonomy" id="46433"/>
    <lineage>
        <taxon>Eukaryota</taxon>
        <taxon>Sar</taxon>
        <taxon>Rhizaria</taxon>
        <taxon>Retaria</taxon>
        <taxon>Foraminifera</taxon>
        <taxon>Monothalamids</taxon>
        <taxon>Reticulomyxidae</taxon>
        <taxon>Reticulomyxa</taxon>
    </lineage>
</organism>
<comment type="caution">
    <text evidence="4">The sequence shown here is derived from an EMBL/GenBank/DDBJ whole genome shotgun (WGS) entry which is preliminary data.</text>
</comment>
<dbReference type="GO" id="GO:0003743">
    <property type="term" value="F:translation initiation factor activity"/>
    <property type="evidence" value="ECO:0007669"/>
    <property type="project" value="TreeGrafter"/>
</dbReference>
<dbReference type="GO" id="GO:0008237">
    <property type="term" value="F:metallopeptidase activity"/>
    <property type="evidence" value="ECO:0007669"/>
    <property type="project" value="InterPro"/>
</dbReference>
<evidence type="ECO:0008006" key="6">
    <source>
        <dbReference type="Google" id="ProtNLM"/>
    </source>
</evidence>
<reference evidence="4 5" key="1">
    <citation type="journal article" date="2013" name="Curr. Biol.">
        <title>The Genome of the Foraminiferan Reticulomyxa filosa.</title>
        <authorList>
            <person name="Glockner G."/>
            <person name="Hulsmann N."/>
            <person name="Schleicher M."/>
            <person name="Noegel A.A."/>
            <person name="Eichinger L."/>
            <person name="Gallinger C."/>
            <person name="Pawlowski J."/>
            <person name="Sierra R."/>
            <person name="Euteneuer U."/>
            <person name="Pillet L."/>
            <person name="Moustafa A."/>
            <person name="Platzer M."/>
            <person name="Groth M."/>
            <person name="Szafranski K."/>
            <person name="Schliwa M."/>
        </authorList>
    </citation>
    <scope>NUCLEOTIDE SEQUENCE [LARGE SCALE GENOMIC DNA]</scope>
</reference>
<keyword evidence="5" id="KW-1185">Reference proteome</keyword>
<dbReference type="Proteomes" id="UP000023152">
    <property type="component" value="Unassembled WGS sequence"/>
</dbReference>
<sequence length="358" mass="40255">MSTNNDQLFFNTRIPQYKLSPLVVLSILNHFQRRPNKSPSPELDTCDFVVGLLFGTKEKSCVRVISSFPLCVYQTKKVNPMSQREQNCTFRVVDLHSQGHSKDDKLVGWYKTGMTPESSMHKLLQGEEVKIASKRKANSNELLQLLVDTELIDNTMRVIGYVGNAVVDPLELNALSWQQANANDADDADEKQAKKNKPRKQKKAKKSGDIARNVQVGETFWKFEPVVIEYSMEKAEEIVFHTTLNTPPDQTSLDAPSTLLSDLGHLENTLQDLTDSLAKVSDFVQSAKESDRLDHTSLGWDIAHALSAIPTIAPHIFEKVLSNRLQDLLMLAYLGKLTQTQLKVADKINQVLHQTIQS</sequence>
<dbReference type="Gene3D" id="3.40.140.10">
    <property type="entry name" value="Cytidine Deaminase, domain 2"/>
    <property type="match status" value="1"/>
</dbReference>
<evidence type="ECO:0000313" key="5">
    <source>
        <dbReference type="Proteomes" id="UP000023152"/>
    </source>
</evidence>
<dbReference type="GO" id="GO:0071541">
    <property type="term" value="C:eukaryotic translation initiation factor 3 complex, eIF3m"/>
    <property type="evidence" value="ECO:0007669"/>
    <property type="project" value="TreeGrafter"/>
</dbReference>
<feature type="region of interest" description="Disordered" evidence="1">
    <location>
        <begin position="183"/>
        <end position="209"/>
    </location>
</feature>
<name>X6PD51_RETFI</name>
<dbReference type="GO" id="GO:0031369">
    <property type="term" value="F:translation initiation factor binding"/>
    <property type="evidence" value="ECO:0007669"/>
    <property type="project" value="TreeGrafter"/>
</dbReference>
<dbReference type="PANTHER" id="PTHR10540:SF6">
    <property type="entry name" value="EUKARYOTIC TRANSLATION INITIATION FACTOR 3 SUBUNIT F"/>
    <property type="match status" value="1"/>
</dbReference>
<evidence type="ECO:0000259" key="3">
    <source>
        <dbReference type="Pfam" id="PF13012"/>
    </source>
</evidence>
<dbReference type="Pfam" id="PF13012">
    <property type="entry name" value="MitMem_reg"/>
    <property type="match status" value="1"/>
</dbReference>
<dbReference type="EMBL" id="ASPP01001476">
    <property type="protein sequence ID" value="ETO35607.1"/>
    <property type="molecule type" value="Genomic_DNA"/>
</dbReference>
<proteinExistence type="predicted"/>
<dbReference type="InterPro" id="IPR024969">
    <property type="entry name" value="EIF3F/CSN6-like_C"/>
</dbReference>
<gene>
    <name evidence="4" type="ORF">RFI_01455</name>
</gene>
<evidence type="ECO:0000256" key="1">
    <source>
        <dbReference type="SAM" id="MobiDB-lite"/>
    </source>
</evidence>
<dbReference type="InterPro" id="IPR000555">
    <property type="entry name" value="JAMM/MPN+_dom"/>
</dbReference>
<protein>
    <recommendedName>
        <fullName evidence="6">MPN domain-containing protein</fullName>
    </recommendedName>
</protein>
<dbReference type="PANTHER" id="PTHR10540">
    <property type="entry name" value="EUKARYOTIC TRANSLATION INITIATION FACTOR 3 SUBUNIT F-RELATED"/>
    <property type="match status" value="1"/>
</dbReference>
<accession>X6PD51</accession>
<evidence type="ECO:0000259" key="2">
    <source>
        <dbReference type="Pfam" id="PF01398"/>
    </source>
</evidence>
<feature type="domain" description="EIF3F/CSN6-like C-terminal" evidence="3">
    <location>
        <begin position="235"/>
        <end position="349"/>
    </location>
</feature>
<evidence type="ECO:0000313" key="4">
    <source>
        <dbReference type="EMBL" id="ETO35607.1"/>
    </source>
</evidence>